<dbReference type="OrthoDB" id="2182285at2"/>
<protein>
    <recommendedName>
        <fullName evidence="9">YitT family protein</fullName>
    </recommendedName>
</protein>
<dbReference type="PANTHER" id="PTHR33545">
    <property type="entry name" value="UPF0750 MEMBRANE PROTEIN YITT-RELATED"/>
    <property type="match status" value="1"/>
</dbReference>
<feature type="transmembrane region" description="Helical" evidence="6">
    <location>
        <begin position="47"/>
        <end position="67"/>
    </location>
</feature>
<evidence type="ECO:0008006" key="9">
    <source>
        <dbReference type="Google" id="ProtNLM"/>
    </source>
</evidence>
<keyword evidence="2" id="KW-1003">Cell membrane</keyword>
<feature type="transmembrane region" description="Helical" evidence="6">
    <location>
        <begin position="149"/>
        <end position="175"/>
    </location>
</feature>
<comment type="subcellular location">
    <subcellularLocation>
        <location evidence="1">Cell membrane</location>
        <topology evidence="1">Multi-pass membrane protein</topology>
    </subcellularLocation>
</comment>
<reference evidence="7 8" key="1">
    <citation type="submission" date="2014-04" db="EMBL/GenBank/DDBJ databases">
        <title>Draft genome sequence of Bacillus azotoformans MEV2011, a (co-) denitrifying strain unable to grow in the presence of oxygen.</title>
        <authorList>
            <person name="Nielsen M."/>
            <person name="Schreiber L."/>
            <person name="Finster K."/>
            <person name="Schramm A."/>
        </authorList>
    </citation>
    <scope>NUCLEOTIDE SEQUENCE [LARGE SCALE GENOMIC DNA]</scope>
    <source>
        <strain evidence="7 8">MEV2011</strain>
    </source>
</reference>
<feature type="transmembrane region" description="Helical" evidence="6">
    <location>
        <begin position="79"/>
        <end position="97"/>
    </location>
</feature>
<evidence type="ECO:0000256" key="5">
    <source>
        <dbReference type="ARBA" id="ARBA00023136"/>
    </source>
</evidence>
<proteinExistence type="predicted"/>
<dbReference type="Pfam" id="PF02588">
    <property type="entry name" value="YitT_membrane"/>
    <property type="match status" value="1"/>
</dbReference>
<dbReference type="RefSeq" id="WP_035194550.1">
    <property type="nucleotide sequence ID" value="NZ_JJRY01000004.1"/>
</dbReference>
<evidence type="ECO:0000313" key="7">
    <source>
        <dbReference type="EMBL" id="KEF39126.1"/>
    </source>
</evidence>
<dbReference type="EMBL" id="JJRY01000004">
    <property type="protein sequence ID" value="KEF39126.1"/>
    <property type="molecule type" value="Genomic_DNA"/>
</dbReference>
<feature type="transmembrane region" description="Helical" evidence="6">
    <location>
        <begin position="103"/>
        <end position="122"/>
    </location>
</feature>
<dbReference type="PANTHER" id="PTHR33545:SF9">
    <property type="entry name" value="UPF0750 MEMBRANE PROTEIN YITE"/>
    <property type="match status" value="1"/>
</dbReference>
<dbReference type="Proteomes" id="UP000027936">
    <property type="component" value="Unassembled WGS sequence"/>
</dbReference>
<evidence type="ECO:0000256" key="2">
    <source>
        <dbReference type="ARBA" id="ARBA00022475"/>
    </source>
</evidence>
<organism evidence="7 8">
    <name type="scientific">Schinkia azotoformans MEV2011</name>
    <dbReference type="NCBI Taxonomy" id="1348973"/>
    <lineage>
        <taxon>Bacteria</taxon>
        <taxon>Bacillati</taxon>
        <taxon>Bacillota</taxon>
        <taxon>Bacilli</taxon>
        <taxon>Bacillales</taxon>
        <taxon>Bacillaceae</taxon>
        <taxon>Calidifontibacillus/Schinkia group</taxon>
        <taxon>Schinkia</taxon>
    </lineage>
</organism>
<dbReference type="AlphaFoldDB" id="A0A072NNX3"/>
<name>A0A072NNX3_SCHAZ</name>
<sequence length="205" mass="22980">MKRHIITYLLLLIGAVFQGIGMSLFLFPHDIPSGGAAGLAILLNYFFRMPLGFGLWIVNFIFLTVALKYFGYSWTMRTMFAVTITSVTVSLLTTFVSLPHTHIIIDLVMGSVIFGVGVGLLIRNGASSGGMVIPALMISHSYRIRPGRVMFFINISIFLLTSIVIYWKIIIFAVMCQWVSTKIIDFIIEVEFPIFSSPSIGWRKK</sequence>
<evidence type="ECO:0000313" key="8">
    <source>
        <dbReference type="Proteomes" id="UP000027936"/>
    </source>
</evidence>
<evidence type="ECO:0000256" key="1">
    <source>
        <dbReference type="ARBA" id="ARBA00004651"/>
    </source>
</evidence>
<feature type="transmembrane region" description="Helical" evidence="6">
    <location>
        <begin position="7"/>
        <end position="27"/>
    </location>
</feature>
<evidence type="ECO:0000256" key="6">
    <source>
        <dbReference type="SAM" id="Phobius"/>
    </source>
</evidence>
<comment type="caution">
    <text evidence="7">The sequence shown here is derived from an EMBL/GenBank/DDBJ whole genome shotgun (WGS) entry which is preliminary data.</text>
</comment>
<dbReference type="PATRIC" id="fig|1348973.3.peg.1480"/>
<dbReference type="InterPro" id="IPR003740">
    <property type="entry name" value="YitT"/>
</dbReference>
<keyword evidence="4 6" id="KW-1133">Transmembrane helix</keyword>
<dbReference type="GO" id="GO:0005886">
    <property type="term" value="C:plasma membrane"/>
    <property type="evidence" value="ECO:0007669"/>
    <property type="project" value="UniProtKB-SubCell"/>
</dbReference>
<dbReference type="InterPro" id="IPR051461">
    <property type="entry name" value="UPF0750_membrane"/>
</dbReference>
<keyword evidence="3 6" id="KW-0812">Transmembrane</keyword>
<gene>
    <name evidence="7" type="ORF">M670_01515</name>
</gene>
<accession>A0A072NNX3</accession>
<keyword evidence="5 6" id="KW-0472">Membrane</keyword>
<evidence type="ECO:0000256" key="3">
    <source>
        <dbReference type="ARBA" id="ARBA00022692"/>
    </source>
</evidence>
<evidence type="ECO:0000256" key="4">
    <source>
        <dbReference type="ARBA" id="ARBA00022989"/>
    </source>
</evidence>